<name>A0A314YKW2_PRUYE</name>
<comment type="caution">
    <text evidence="2">The sequence shown here is derived from an EMBL/GenBank/DDBJ whole genome shotgun (WGS) entry which is preliminary data.</text>
</comment>
<sequence>MSRQYTLNINLLSVAFQANAKEADKLANQLQSTGISSGGDGAASSELVQNRPRRRLGARRENTAASSP</sequence>
<evidence type="ECO:0000313" key="2">
    <source>
        <dbReference type="EMBL" id="PQQ07027.1"/>
    </source>
</evidence>
<proteinExistence type="predicted"/>
<reference evidence="2 3" key="1">
    <citation type="submission" date="2018-02" db="EMBL/GenBank/DDBJ databases">
        <title>Draft genome of wild Prunus yedoensis var. nudiflora.</title>
        <authorList>
            <person name="Baek S."/>
            <person name="Kim J.-H."/>
            <person name="Choi K."/>
            <person name="Kim G.-B."/>
            <person name="Cho A."/>
            <person name="Jang H."/>
            <person name="Shin C.-H."/>
            <person name="Yu H.-J."/>
            <person name="Mun J.-H."/>
        </authorList>
    </citation>
    <scope>NUCLEOTIDE SEQUENCE [LARGE SCALE GENOMIC DNA]</scope>
    <source>
        <strain evidence="3">cv. Jeju island</strain>
        <tissue evidence="2">Leaf</tissue>
    </source>
</reference>
<dbReference type="Proteomes" id="UP000250321">
    <property type="component" value="Unassembled WGS sequence"/>
</dbReference>
<keyword evidence="3" id="KW-1185">Reference proteome</keyword>
<feature type="region of interest" description="Disordered" evidence="1">
    <location>
        <begin position="31"/>
        <end position="68"/>
    </location>
</feature>
<gene>
    <name evidence="2" type="ORF">Pyn_18019</name>
</gene>
<accession>A0A314YKW2</accession>
<protein>
    <submittedName>
        <fullName evidence="2">Uncharacterized protein</fullName>
    </submittedName>
</protein>
<dbReference type="AlphaFoldDB" id="A0A314YKW2"/>
<evidence type="ECO:0000313" key="3">
    <source>
        <dbReference type="Proteomes" id="UP000250321"/>
    </source>
</evidence>
<evidence type="ECO:0000256" key="1">
    <source>
        <dbReference type="SAM" id="MobiDB-lite"/>
    </source>
</evidence>
<dbReference type="EMBL" id="PJQY01000904">
    <property type="protein sequence ID" value="PQQ07027.1"/>
    <property type="molecule type" value="Genomic_DNA"/>
</dbReference>
<organism evidence="2 3">
    <name type="scientific">Prunus yedoensis var. nudiflora</name>
    <dbReference type="NCBI Taxonomy" id="2094558"/>
    <lineage>
        <taxon>Eukaryota</taxon>
        <taxon>Viridiplantae</taxon>
        <taxon>Streptophyta</taxon>
        <taxon>Embryophyta</taxon>
        <taxon>Tracheophyta</taxon>
        <taxon>Spermatophyta</taxon>
        <taxon>Magnoliopsida</taxon>
        <taxon>eudicotyledons</taxon>
        <taxon>Gunneridae</taxon>
        <taxon>Pentapetalae</taxon>
        <taxon>rosids</taxon>
        <taxon>fabids</taxon>
        <taxon>Rosales</taxon>
        <taxon>Rosaceae</taxon>
        <taxon>Amygdaloideae</taxon>
        <taxon>Amygdaleae</taxon>
        <taxon>Prunus</taxon>
    </lineage>
</organism>